<evidence type="ECO:0000313" key="4">
    <source>
        <dbReference type="EMBL" id="PRP83570.1"/>
    </source>
</evidence>
<dbReference type="InterPro" id="IPR056299">
    <property type="entry name" value="CFAP61_dimer"/>
</dbReference>
<dbReference type="SUPFAM" id="SSF55729">
    <property type="entry name" value="Acyl-CoA N-acyltransferases (Nat)"/>
    <property type="match status" value="1"/>
</dbReference>
<gene>
    <name evidence="4" type="ORF">PROFUN_09119</name>
</gene>
<dbReference type="Proteomes" id="UP000241769">
    <property type="component" value="Unassembled WGS sequence"/>
</dbReference>
<dbReference type="EMBL" id="MDYQ01000080">
    <property type="protein sequence ID" value="PRP83570.1"/>
    <property type="molecule type" value="Genomic_DNA"/>
</dbReference>
<dbReference type="Pfam" id="PF07992">
    <property type="entry name" value="Pyr_redox_2"/>
    <property type="match status" value="1"/>
</dbReference>
<organism evidence="4 5">
    <name type="scientific">Planoprotostelium fungivorum</name>
    <dbReference type="NCBI Taxonomy" id="1890364"/>
    <lineage>
        <taxon>Eukaryota</taxon>
        <taxon>Amoebozoa</taxon>
        <taxon>Evosea</taxon>
        <taxon>Variosea</taxon>
        <taxon>Cavosteliida</taxon>
        <taxon>Cavosteliaceae</taxon>
        <taxon>Planoprotostelium</taxon>
    </lineage>
</organism>
<dbReference type="InterPro" id="IPR038884">
    <property type="entry name" value="CFAP61"/>
</dbReference>
<dbReference type="InParanoid" id="A0A2P6NHY4"/>
<feature type="domain" description="Cilia- and flagella-associated protein 61 N-terminal" evidence="2">
    <location>
        <begin position="92"/>
        <end position="185"/>
    </location>
</feature>
<dbReference type="SUPFAM" id="SSF51905">
    <property type="entry name" value="FAD/NAD(P)-binding domain"/>
    <property type="match status" value="1"/>
</dbReference>
<dbReference type="STRING" id="1890364.A0A2P6NHY4"/>
<evidence type="ECO:0000313" key="5">
    <source>
        <dbReference type="Proteomes" id="UP000241769"/>
    </source>
</evidence>
<dbReference type="PANTHER" id="PTHR21178:SF8">
    <property type="entry name" value="CILIA- AND FLAGELLA-ASSOCIATED PROTEIN 61"/>
    <property type="match status" value="1"/>
</dbReference>
<evidence type="ECO:0000259" key="2">
    <source>
        <dbReference type="Pfam" id="PF16092"/>
    </source>
</evidence>
<evidence type="ECO:0000259" key="1">
    <source>
        <dbReference type="Pfam" id="PF07992"/>
    </source>
</evidence>
<feature type="domain" description="CFAP61 dimerisation" evidence="3">
    <location>
        <begin position="783"/>
        <end position="905"/>
    </location>
</feature>
<dbReference type="AlphaFoldDB" id="A0A2P6NHY4"/>
<protein>
    <recommendedName>
        <fullName evidence="6">FAD/NAD(P)-binding domain-containing protein</fullName>
    </recommendedName>
</protein>
<dbReference type="InterPro" id="IPR032151">
    <property type="entry name" value="CFAP61_N"/>
</dbReference>
<keyword evidence="5" id="KW-1185">Reference proteome</keyword>
<dbReference type="PANTHER" id="PTHR21178">
    <property type="entry name" value="CILIA- AND FLAGELLA-ASSOCIATED PROTEIN 61"/>
    <property type="match status" value="1"/>
</dbReference>
<reference evidence="4 5" key="1">
    <citation type="journal article" date="2018" name="Genome Biol. Evol.">
        <title>Multiple Roots of Fruiting Body Formation in Amoebozoa.</title>
        <authorList>
            <person name="Hillmann F."/>
            <person name="Forbes G."/>
            <person name="Novohradska S."/>
            <person name="Ferling I."/>
            <person name="Riege K."/>
            <person name="Groth M."/>
            <person name="Westermann M."/>
            <person name="Marz M."/>
            <person name="Spaller T."/>
            <person name="Winckler T."/>
            <person name="Schaap P."/>
            <person name="Glockner G."/>
        </authorList>
    </citation>
    <scope>NUCLEOTIDE SEQUENCE [LARGE SCALE GENOMIC DNA]</scope>
    <source>
        <strain evidence="4 5">Jena</strain>
    </source>
</reference>
<dbReference type="InterPro" id="IPR023753">
    <property type="entry name" value="FAD/NAD-binding_dom"/>
</dbReference>
<dbReference type="GO" id="GO:0016491">
    <property type="term" value="F:oxidoreductase activity"/>
    <property type="evidence" value="ECO:0007669"/>
    <property type="project" value="InterPro"/>
</dbReference>
<dbReference type="InterPro" id="IPR016181">
    <property type="entry name" value="Acyl_CoA_acyltransferase"/>
</dbReference>
<dbReference type="Pfam" id="PF23150">
    <property type="entry name" value="CFAP61_dimer"/>
    <property type="match status" value="1"/>
</dbReference>
<evidence type="ECO:0008006" key="6">
    <source>
        <dbReference type="Google" id="ProtNLM"/>
    </source>
</evidence>
<dbReference type="Gene3D" id="3.50.50.60">
    <property type="entry name" value="FAD/NAD(P)-binding domain"/>
    <property type="match status" value="2"/>
</dbReference>
<name>A0A2P6NHY4_9EUKA</name>
<dbReference type="OrthoDB" id="382863at2759"/>
<dbReference type="InterPro" id="IPR036188">
    <property type="entry name" value="FAD/NAD-bd_sf"/>
</dbReference>
<accession>A0A2P6NHY4</accession>
<sequence>MESPSTICSKRRYSGQTIGFISVSDQPPQKQLYQDNGAVWLHSIAASSVELASHLLKETFSLLPQSNSIIIDASVCPDWLTTLFTVPLEGGNLILCTRARCVNGIRIRRARVEDHDDLIPIFQNNGDTLLQDYFLAKLIAEQDEHNKTLVAEIDGRAIGMMSLSTQADIEQLRSSFLLEDYADLLSLNGNEELNGAAINLFCIQPQLASQAYEFFQYAFEEFPNRDYILFTTLHQTGSNPLSSFMQFVPSSMDSNAPFALYIMHHNSIQKTLSIVSPDFEQKKKLKETLEEGEDTTTDWDALMQEDSVEKMYLLRAGDEDIGYVLTSSEIPIDQLRSNYKLDELIDHDHHHGRHLILKRFEIHPHYSSVKRKILRELLKITGTTCIFALCNDQLSFPWVYSEMISVQRRKQYIVPYLLDGYHSLSILPIGEICFPRSYHNGRIIIVGGGDIGLSVIEQLSHIRDIQFTGITLISPEGIVREKRGRGSFQCDSYCYAPHELDQIRLEDKSHVVRIDRTRKEVTLLDGTILSYDELLLVPGMQEQTYTKLFGPPGQNPTVHGVYAPSYRYNEVDACIDTIARFEEDWKAVVLGGTLESYACIEALLTRGLKGNQIVHVNHSTSSSENVFHRDHIYEAVRSRMSEEGVETIIEMKIKSVEVIEGTISTVILEPITEGGREARIDCQLLLCCDHESLGVDDYLFQAIMESCLVYDGRLVVDSEFRTNDPCIYSIGKAAKYGHSTHNNNPTDAPFAHYNSRELGVRLANTLLRHVQGFEEVGGNTTVKFKESKSRGCVLPGGIHYMHCSRPRIGHSLSLLEKGRDLESNCGDHGKIWIHVDVYGYVDTVTHLDRLVNDSTVSEGLYRTSLKLISLIGVHEKNMNQLIQRYDEGSIKDFSAYFDEKWALALFHDGFNQLHSDLKSTFDENQPELLELKKLIAETVDQKLVEGVQDLSEQLSKSIPNWIKLALQAKLIEHIKKNQQELNTYMIEGKPLDV</sequence>
<evidence type="ECO:0000259" key="3">
    <source>
        <dbReference type="Pfam" id="PF23150"/>
    </source>
</evidence>
<proteinExistence type="predicted"/>
<dbReference type="Pfam" id="PF16092">
    <property type="entry name" value="CFAP61_N"/>
    <property type="match status" value="1"/>
</dbReference>
<feature type="domain" description="FAD/NAD(P)-binding" evidence="1">
    <location>
        <begin position="442"/>
        <end position="742"/>
    </location>
</feature>
<comment type="caution">
    <text evidence="4">The sequence shown here is derived from an EMBL/GenBank/DDBJ whole genome shotgun (WGS) entry which is preliminary data.</text>
</comment>